<dbReference type="RefSeq" id="WP_342470266.1">
    <property type="nucleotide sequence ID" value="NZ_JBHSNQ010000022.1"/>
</dbReference>
<proteinExistence type="predicted"/>
<gene>
    <name evidence="1" type="ORF">ACFPOH_01820</name>
</gene>
<dbReference type="InterPro" id="IPR036525">
    <property type="entry name" value="Tubulin/FtsZ_GTPase_sf"/>
</dbReference>
<accession>A0ABW0R8B5</accession>
<evidence type="ECO:0000313" key="1">
    <source>
        <dbReference type="EMBL" id="MFC5540531.1"/>
    </source>
</evidence>
<keyword evidence="2" id="KW-1185">Reference proteome</keyword>
<dbReference type="EMBL" id="JBHSNQ010000022">
    <property type="protein sequence ID" value="MFC5540531.1"/>
    <property type="molecule type" value="Genomic_DNA"/>
</dbReference>
<dbReference type="Proteomes" id="UP001595978">
    <property type="component" value="Unassembled WGS sequence"/>
</dbReference>
<name>A0ABW0R8B5_9BACL</name>
<evidence type="ECO:0000313" key="2">
    <source>
        <dbReference type="Proteomes" id="UP001595978"/>
    </source>
</evidence>
<dbReference type="Gene3D" id="3.40.50.1440">
    <property type="entry name" value="Tubulin/FtsZ, GTPase domain"/>
    <property type="match status" value="1"/>
</dbReference>
<organism evidence="1 2">
    <name type="scientific">Ureibacillus suwonensis</name>
    <dbReference type="NCBI Taxonomy" id="313007"/>
    <lineage>
        <taxon>Bacteria</taxon>
        <taxon>Bacillati</taxon>
        <taxon>Bacillota</taxon>
        <taxon>Bacilli</taxon>
        <taxon>Bacillales</taxon>
        <taxon>Caryophanaceae</taxon>
        <taxon>Ureibacillus</taxon>
    </lineage>
</organism>
<reference evidence="2" key="1">
    <citation type="journal article" date="2019" name="Int. J. Syst. Evol. Microbiol.">
        <title>The Global Catalogue of Microorganisms (GCM) 10K type strain sequencing project: providing services to taxonomists for standard genome sequencing and annotation.</title>
        <authorList>
            <consortium name="The Broad Institute Genomics Platform"/>
            <consortium name="The Broad Institute Genome Sequencing Center for Infectious Disease"/>
            <person name="Wu L."/>
            <person name="Ma J."/>
        </authorList>
    </citation>
    <scope>NUCLEOTIDE SEQUENCE [LARGE SCALE GENOMIC DNA]</scope>
    <source>
        <strain evidence="2">CCUG 56331</strain>
    </source>
</reference>
<protein>
    <submittedName>
        <fullName evidence="1">Uncharacterized protein</fullName>
    </submittedName>
</protein>
<sequence length="200" mass="23236">MTKRALIGLGQSGSAIVEDIISMEMLEKTEFFCINSYKNNITFSKNIPKKNWFMFDLDSGFSQEPKSCFDFLEQENELREKMISWVKNILEEFEEVLLITFSPSGTGLGTLSTILNSNIRIAKKAIVIENSDSSFYQEKFHENRKWIEGISSEFDTLTFISFDAEKELKIKEKLGYKLDFANMRYTLINELVNNKNHNFN</sequence>
<comment type="caution">
    <text evidence="1">The sequence shown here is derived from an EMBL/GenBank/DDBJ whole genome shotgun (WGS) entry which is preliminary data.</text>
</comment>